<organism evidence="1 2">
    <name type="scientific">Araneus ventricosus</name>
    <name type="common">Orbweaver spider</name>
    <name type="synonym">Epeira ventricosa</name>
    <dbReference type="NCBI Taxonomy" id="182803"/>
    <lineage>
        <taxon>Eukaryota</taxon>
        <taxon>Metazoa</taxon>
        <taxon>Ecdysozoa</taxon>
        <taxon>Arthropoda</taxon>
        <taxon>Chelicerata</taxon>
        <taxon>Arachnida</taxon>
        <taxon>Araneae</taxon>
        <taxon>Araneomorphae</taxon>
        <taxon>Entelegynae</taxon>
        <taxon>Araneoidea</taxon>
        <taxon>Araneidae</taxon>
        <taxon>Araneus</taxon>
    </lineage>
</organism>
<protein>
    <submittedName>
        <fullName evidence="1">Uncharacterized protein</fullName>
    </submittedName>
</protein>
<dbReference type="AlphaFoldDB" id="A0A4Y2KUE3"/>
<evidence type="ECO:0000313" key="1">
    <source>
        <dbReference type="EMBL" id="GBN05779.1"/>
    </source>
</evidence>
<dbReference type="Proteomes" id="UP000499080">
    <property type="component" value="Unassembled WGS sequence"/>
</dbReference>
<evidence type="ECO:0000313" key="2">
    <source>
        <dbReference type="Proteomes" id="UP000499080"/>
    </source>
</evidence>
<name>A0A4Y2KUE3_ARAVE</name>
<sequence>MLLELQGVPTVLPTGEKPCLTQTSRRKEGNGYKINHNIWHTKRSSLGENSFSTEEQSEIRLLPVLSATNEMKPFSSPHPPKCSGVSRSHNDCHRNVWCLGFFSWR</sequence>
<accession>A0A4Y2KUE3</accession>
<comment type="caution">
    <text evidence="1">The sequence shown here is derived from an EMBL/GenBank/DDBJ whole genome shotgun (WGS) entry which is preliminary data.</text>
</comment>
<reference evidence="1 2" key="1">
    <citation type="journal article" date="2019" name="Sci. Rep.">
        <title>Orb-weaving spider Araneus ventricosus genome elucidates the spidroin gene catalogue.</title>
        <authorList>
            <person name="Kono N."/>
            <person name="Nakamura H."/>
            <person name="Ohtoshi R."/>
            <person name="Moran D.A.P."/>
            <person name="Shinohara A."/>
            <person name="Yoshida Y."/>
            <person name="Fujiwara M."/>
            <person name="Mori M."/>
            <person name="Tomita M."/>
            <person name="Arakawa K."/>
        </authorList>
    </citation>
    <scope>NUCLEOTIDE SEQUENCE [LARGE SCALE GENOMIC DNA]</scope>
</reference>
<keyword evidence="2" id="KW-1185">Reference proteome</keyword>
<gene>
    <name evidence="1" type="ORF">AVEN_62311_1</name>
</gene>
<proteinExistence type="predicted"/>
<dbReference type="EMBL" id="BGPR01004998">
    <property type="protein sequence ID" value="GBN05779.1"/>
    <property type="molecule type" value="Genomic_DNA"/>
</dbReference>